<dbReference type="Gene3D" id="3.10.100.10">
    <property type="entry name" value="Mannose-Binding Protein A, subunit A"/>
    <property type="match status" value="1"/>
</dbReference>
<evidence type="ECO:0000256" key="1">
    <source>
        <dbReference type="ARBA" id="ARBA00022734"/>
    </source>
</evidence>
<dbReference type="InterPro" id="IPR016187">
    <property type="entry name" value="CTDL_fold"/>
</dbReference>
<dbReference type="InterPro" id="IPR050111">
    <property type="entry name" value="C-type_lectin/snaclec_domain"/>
</dbReference>
<dbReference type="OMA" id="DTQNQNW"/>
<dbReference type="AlphaFoldDB" id="A0A671YLQ2"/>
<feature type="domain" description="C-type lectin" evidence="2">
    <location>
        <begin position="91"/>
        <end position="215"/>
    </location>
</feature>
<dbReference type="SUPFAM" id="SSF56436">
    <property type="entry name" value="C-type lectin-like"/>
    <property type="match status" value="1"/>
</dbReference>
<keyword evidence="1" id="KW-0430">Lectin</keyword>
<dbReference type="SMART" id="SM00034">
    <property type="entry name" value="CLECT"/>
    <property type="match status" value="1"/>
</dbReference>
<dbReference type="PROSITE" id="PS50041">
    <property type="entry name" value="C_TYPE_LECTIN_2"/>
    <property type="match status" value="1"/>
</dbReference>
<keyword evidence="4" id="KW-1185">Reference proteome</keyword>
<protein>
    <submittedName>
        <fullName evidence="3">C-type lectin domain containing 1</fullName>
    </submittedName>
</protein>
<gene>
    <name evidence="3" type="primary">cldc1</name>
</gene>
<organism evidence="3 4">
    <name type="scientific">Sparus aurata</name>
    <name type="common">Gilthead sea bream</name>
    <dbReference type="NCBI Taxonomy" id="8175"/>
    <lineage>
        <taxon>Eukaryota</taxon>
        <taxon>Metazoa</taxon>
        <taxon>Chordata</taxon>
        <taxon>Craniata</taxon>
        <taxon>Vertebrata</taxon>
        <taxon>Euteleostomi</taxon>
        <taxon>Actinopterygii</taxon>
        <taxon>Neopterygii</taxon>
        <taxon>Teleostei</taxon>
        <taxon>Neoteleostei</taxon>
        <taxon>Acanthomorphata</taxon>
        <taxon>Eupercaria</taxon>
        <taxon>Spariformes</taxon>
        <taxon>Sparidae</taxon>
        <taxon>Sparus</taxon>
    </lineage>
</organism>
<dbReference type="Proteomes" id="UP000472265">
    <property type="component" value="Chromosome 17"/>
</dbReference>
<proteinExistence type="predicted"/>
<reference evidence="3" key="3">
    <citation type="submission" date="2025-09" db="UniProtKB">
        <authorList>
            <consortium name="Ensembl"/>
        </authorList>
    </citation>
    <scope>IDENTIFICATION</scope>
</reference>
<dbReference type="GeneTree" id="ENSGT01030000234575"/>
<name>A0A671YLQ2_SPAAU</name>
<dbReference type="GO" id="GO:0030246">
    <property type="term" value="F:carbohydrate binding"/>
    <property type="evidence" value="ECO:0007669"/>
    <property type="project" value="UniProtKB-KW"/>
</dbReference>
<dbReference type="PANTHER" id="PTHR22803">
    <property type="entry name" value="MANNOSE, PHOSPHOLIPASE, LECTIN RECEPTOR RELATED"/>
    <property type="match status" value="1"/>
</dbReference>
<accession>A0A671YLQ2</accession>
<dbReference type="Pfam" id="PF00059">
    <property type="entry name" value="Lectin_C"/>
    <property type="match status" value="1"/>
</dbReference>
<sequence>MKPQFALFYCPTTDMMMKGQAILFVLIGLMVSEAYSQAPDKSEKEVASLRLELALLKNSYRQLCQKYTDVATNCSAPVFKCTECPDKWLHVGEKCFFMTPDKQDFATSAQKCQEMGAHLAILSNKEEHDAVEKEGRRIAGFITYYWMGLTDSETEGQWKWVDNSTITIPFWDLEKNEPDNHQSGGPEGEDCAVVNSYSQTWYDVPCSFAYPRICQMKATILP</sequence>
<reference evidence="3" key="1">
    <citation type="submission" date="2021-04" db="EMBL/GenBank/DDBJ databases">
        <authorList>
            <consortium name="Wellcome Sanger Institute Data Sharing"/>
        </authorList>
    </citation>
    <scope>NUCLEOTIDE SEQUENCE [LARGE SCALE GENOMIC DNA]</scope>
</reference>
<dbReference type="OrthoDB" id="10265275at2759"/>
<dbReference type="InterPro" id="IPR033989">
    <property type="entry name" value="CD209-like_CTLD"/>
</dbReference>
<dbReference type="InParanoid" id="A0A671YLQ2"/>
<evidence type="ECO:0000313" key="3">
    <source>
        <dbReference type="Ensembl" id="ENSSAUP00010062253.1"/>
    </source>
</evidence>
<reference evidence="3" key="2">
    <citation type="submission" date="2025-08" db="UniProtKB">
        <authorList>
            <consortium name="Ensembl"/>
        </authorList>
    </citation>
    <scope>IDENTIFICATION</scope>
</reference>
<dbReference type="Ensembl" id="ENSSAUT00010065284.1">
    <property type="protein sequence ID" value="ENSSAUP00010062253.1"/>
    <property type="gene ID" value="ENSSAUG00010025146.1"/>
</dbReference>
<dbReference type="InterPro" id="IPR001304">
    <property type="entry name" value="C-type_lectin-like"/>
</dbReference>
<dbReference type="CDD" id="cd03590">
    <property type="entry name" value="CLECT_DC-SIGN_like"/>
    <property type="match status" value="1"/>
</dbReference>
<evidence type="ECO:0000313" key="4">
    <source>
        <dbReference type="Proteomes" id="UP000472265"/>
    </source>
</evidence>
<dbReference type="InterPro" id="IPR016186">
    <property type="entry name" value="C-type_lectin-like/link_sf"/>
</dbReference>
<evidence type="ECO:0000259" key="2">
    <source>
        <dbReference type="PROSITE" id="PS50041"/>
    </source>
</evidence>